<accession>C3YXB6</accession>
<evidence type="ECO:0000256" key="3">
    <source>
        <dbReference type="ARBA" id="ARBA00022737"/>
    </source>
</evidence>
<feature type="signal peptide" evidence="7">
    <location>
        <begin position="1"/>
        <end position="24"/>
    </location>
</feature>
<dbReference type="InterPro" id="IPR035976">
    <property type="entry name" value="Sushi/SCR/CCP_sf"/>
</dbReference>
<evidence type="ECO:0000256" key="2">
    <source>
        <dbReference type="ARBA" id="ARBA00022729"/>
    </source>
</evidence>
<feature type="compositionally biased region" description="Polar residues" evidence="6">
    <location>
        <begin position="287"/>
        <end position="319"/>
    </location>
</feature>
<dbReference type="InterPro" id="IPR001611">
    <property type="entry name" value="Leu-rich_rpt"/>
</dbReference>
<evidence type="ECO:0000256" key="6">
    <source>
        <dbReference type="SAM" id="MobiDB-lite"/>
    </source>
</evidence>
<dbReference type="InterPro" id="IPR050541">
    <property type="entry name" value="LRR_TM_domain-containing"/>
</dbReference>
<dbReference type="InterPro" id="IPR003591">
    <property type="entry name" value="Leu-rich_rpt_typical-subtyp"/>
</dbReference>
<dbReference type="SMART" id="SM00032">
    <property type="entry name" value="CCP"/>
    <property type="match status" value="2"/>
</dbReference>
<dbReference type="Gene3D" id="2.10.70.10">
    <property type="entry name" value="Complement Module, domain 1"/>
    <property type="match status" value="2"/>
</dbReference>
<feature type="compositionally biased region" description="Polar residues" evidence="6">
    <location>
        <begin position="261"/>
        <end position="273"/>
    </location>
</feature>
<dbReference type="PANTHER" id="PTHR24369:SF210">
    <property type="entry name" value="CHAOPTIN-RELATED"/>
    <property type="match status" value="1"/>
</dbReference>
<feature type="region of interest" description="Disordered" evidence="6">
    <location>
        <begin position="406"/>
        <end position="430"/>
    </location>
</feature>
<dbReference type="SUPFAM" id="SSF52058">
    <property type="entry name" value="L domain-like"/>
    <property type="match status" value="1"/>
</dbReference>
<comment type="caution">
    <text evidence="5">Lacks conserved residue(s) required for the propagation of feature annotation.</text>
</comment>
<dbReference type="EMBL" id="GG666562">
    <property type="protein sequence ID" value="EEN55134.1"/>
    <property type="molecule type" value="Genomic_DNA"/>
</dbReference>
<dbReference type="Pfam" id="PF13855">
    <property type="entry name" value="LRR_8"/>
    <property type="match status" value="1"/>
</dbReference>
<proteinExistence type="predicted"/>
<dbReference type="InterPro" id="IPR000436">
    <property type="entry name" value="Sushi_SCR_CCP_dom"/>
</dbReference>
<keyword evidence="3" id="KW-0677">Repeat</keyword>
<evidence type="ECO:0000259" key="8">
    <source>
        <dbReference type="PROSITE" id="PS50923"/>
    </source>
</evidence>
<dbReference type="AlphaFoldDB" id="C3YXB6"/>
<feature type="domain" description="Sushi" evidence="8">
    <location>
        <begin position="559"/>
        <end position="624"/>
    </location>
</feature>
<keyword evidence="2 7" id="KW-0732">Signal</keyword>
<feature type="region of interest" description="Disordered" evidence="6">
    <location>
        <begin position="235"/>
        <end position="319"/>
    </location>
</feature>
<evidence type="ECO:0000256" key="1">
    <source>
        <dbReference type="ARBA" id="ARBA00022614"/>
    </source>
</evidence>
<keyword evidence="1" id="KW-0433">Leucine-rich repeat</keyword>
<dbReference type="InterPro" id="IPR016187">
    <property type="entry name" value="CTDL_fold"/>
</dbReference>
<keyword evidence="5" id="KW-0768">Sushi</keyword>
<dbReference type="InParanoid" id="C3YXB6"/>
<dbReference type="Gene3D" id="3.10.100.10">
    <property type="entry name" value="Mannose-Binding Protein A, subunit A"/>
    <property type="match status" value="1"/>
</dbReference>
<evidence type="ECO:0000313" key="9">
    <source>
        <dbReference type="EMBL" id="EEN55134.1"/>
    </source>
</evidence>
<feature type="domain" description="Sushi" evidence="8">
    <location>
        <begin position="496"/>
        <end position="558"/>
    </location>
</feature>
<sequence length="624" mass="68783">MGVLGSLRRVLFVIIVWKAVSTDGETLPRDCICPQISTFSQLRVKCTKRALSAFPENIPPETVLLHLHSNMIRHVTYIPPLPELYTLDLSKNLIETVSWGSLCNLPNLRFLEFESNRIRSVGLGVCIARLTKLFTVNLSDNRIASLSERDLGVPHIQARVMLDHNPFRCDCSLRWLITKLRCLQTCGDTDFTCRSADLCDAPFLPSDTGDLICSSPARFQKRPLSTLSIPSSECESSVRSSTTSKTSTFIPSNDGKGMVRSTRTYGSLQSNHTRAGPTEQRDKPHVTTVQRVKSLSPNDTATEDGTVSETVTSRANTSTGIEDASVSSVTSTSATYSQPCKWSKKRTLCLHSSCKRSSNRRYITEAMSRLAVGVLLLAVVGLLGPRWVSADEHSDEHLELDEHADEHLESDGHSDDAHGHDEEHAEEHTHECLEGYEEFEGHCYYFSDTTATFSEAVAQCEAMDGYLAAPDCHDEHAAEFFYRATTELPFICLHAPTCGEPPVMNNTVISGCEPPYDQQEVCRYICGPGFHLFEGTVSSATATCLDGKWHGPFMVCNSNCPDPPLNPGVTTLGDNCEEPYITGDMCSFECMDGYDLVSGDHDMSCIDGRWIHAATDLPGDPLVC</sequence>
<organism>
    <name type="scientific">Branchiostoma floridae</name>
    <name type="common">Florida lancelet</name>
    <name type="synonym">Amphioxus</name>
    <dbReference type="NCBI Taxonomy" id="7739"/>
    <lineage>
        <taxon>Eukaryota</taxon>
        <taxon>Metazoa</taxon>
        <taxon>Chordata</taxon>
        <taxon>Cephalochordata</taxon>
        <taxon>Leptocardii</taxon>
        <taxon>Amphioxiformes</taxon>
        <taxon>Branchiostomatidae</taxon>
        <taxon>Branchiostoma</taxon>
    </lineage>
</organism>
<keyword evidence="4" id="KW-1015">Disulfide bond</keyword>
<reference evidence="9" key="1">
    <citation type="journal article" date="2008" name="Nature">
        <title>The amphioxus genome and the evolution of the chordate karyotype.</title>
        <authorList>
            <consortium name="US DOE Joint Genome Institute (JGI-PGF)"/>
            <person name="Putnam N.H."/>
            <person name="Butts T."/>
            <person name="Ferrier D.E.K."/>
            <person name="Furlong R.F."/>
            <person name="Hellsten U."/>
            <person name="Kawashima T."/>
            <person name="Robinson-Rechavi M."/>
            <person name="Shoguchi E."/>
            <person name="Terry A."/>
            <person name="Yu J.-K."/>
            <person name="Benito-Gutierrez E.L."/>
            <person name="Dubchak I."/>
            <person name="Garcia-Fernandez J."/>
            <person name="Gibson-Brown J.J."/>
            <person name="Grigoriev I.V."/>
            <person name="Horton A.C."/>
            <person name="de Jong P.J."/>
            <person name="Jurka J."/>
            <person name="Kapitonov V.V."/>
            <person name="Kohara Y."/>
            <person name="Kuroki Y."/>
            <person name="Lindquist E."/>
            <person name="Lucas S."/>
            <person name="Osoegawa K."/>
            <person name="Pennacchio L.A."/>
            <person name="Salamov A.A."/>
            <person name="Satou Y."/>
            <person name="Sauka-Spengler T."/>
            <person name="Schmutz J."/>
            <person name="Shin-I T."/>
            <person name="Toyoda A."/>
            <person name="Bronner-Fraser M."/>
            <person name="Fujiyama A."/>
            <person name="Holland L.Z."/>
            <person name="Holland P.W.H."/>
            <person name="Satoh N."/>
            <person name="Rokhsar D.S."/>
        </authorList>
    </citation>
    <scope>NUCLEOTIDE SEQUENCE [LARGE SCALE GENOMIC DNA]</scope>
    <source>
        <strain evidence="9">S238N-H82</strain>
        <tissue evidence="9">Testes</tissue>
    </source>
</reference>
<dbReference type="SUPFAM" id="SSF57535">
    <property type="entry name" value="Complement control module/SCR domain"/>
    <property type="match status" value="2"/>
</dbReference>
<dbReference type="SUPFAM" id="SSF56436">
    <property type="entry name" value="C-type lectin-like"/>
    <property type="match status" value="1"/>
</dbReference>
<feature type="compositionally biased region" description="Low complexity" evidence="6">
    <location>
        <begin position="235"/>
        <end position="252"/>
    </location>
</feature>
<dbReference type="CDD" id="cd00033">
    <property type="entry name" value="CCP"/>
    <property type="match status" value="1"/>
</dbReference>
<dbReference type="InterPro" id="IPR016186">
    <property type="entry name" value="C-type_lectin-like/link_sf"/>
</dbReference>
<evidence type="ECO:0000256" key="5">
    <source>
        <dbReference type="PROSITE-ProRule" id="PRU00302"/>
    </source>
</evidence>
<dbReference type="CDD" id="cd00037">
    <property type="entry name" value="CLECT"/>
    <property type="match status" value="1"/>
</dbReference>
<dbReference type="Pfam" id="PF00084">
    <property type="entry name" value="Sushi"/>
    <property type="match status" value="2"/>
</dbReference>
<evidence type="ECO:0000256" key="7">
    <source>
        <dbReference type="SAM" id="SignalP"/>
    </source>
</evidence>
<protein>
    <recommendedName>
        <fullName evidence="8">Sushi domain-containing protein</fullName>
    </recommendedName>
</protein>
<gene>
    <name evidence="9" type="ORF">BRAFLDRAFT_81788</name>
</gene>
<dbReference type="eggNOG" id="KOG4237">
    <property type="taxonomic scope" value="Eukaryota"/>
</dbReference>
<dbReference type="Gene3D" id="3.80.10.10">
    <property type="entry name" value="Ribonuclease Inhibitor"/>
    <property type="match status" value="1"/>
</dbReference>
<dbReference type="InterPro" id="IPR032675">
    <property type="entry name" value="LRR_dom_sf"/>
</dbReference>
<name>C3YXB6_BRAFL</name>
<feature type="chain" id="PRO_5002935739" description="Sushi domain-containing protein" evidence="7">
    <location>
        <begin position="25"/>
        <end position="624"/>
    </location>
</feature>
<dbReference type="SMART" id="SM00369">
    <property type="entry name" value="LRR_TYP"/>
    <property type="match status" value="3"/>
</dbReference>
<evidence type="ECO:0000256" key="4">
    <source>
        <dbReference type="ARBA" id="ARBA00023157"/>
    </source>
</evidence>
<dbReference type="PROSITE" id="PS50923">
    <property type="entry name" value="SUSHI"/>
    <property type="match status" value="2"/>
</dbReference>
<dbReference type="PANTHER" id="PTHR24369">
    <property type="entry name" value="ANTIGEN BSP, PUTATIVE-RELATED"/>
    <property type="match status" value="1"/>
</dbReference>